<sequence>MKFQAARFLELSLILTSLVHVLAMFGMALFLMPALPGATTSDAARLEYIAANPGLWHLGWLPWHACALSDLLLAIALVKTNWVPKLPATITLILTILAVALGQPAELMWNIHGSELACISHKMGQPGCFFEFEKVLLATVVALATVLNALMVYCWTWCFASSNTWSREQTRLSVVTGTLLLLAGAAHMLPAAICPPQFVIFYSNAIGFCLMTLWFILASEAVLSRSRPEERNGRMAQWRHPRRDAFGKALTAIGNSRLLRYACESIPSIKMISDIEDVVYLNYLIDASRIEPLVPCGLELQRLGPNKTLTLFSVLTYRHGHFGPAMLGHFRRMLPSPVQSNWRIYVRDQEGVAGIYFLTTAVTATTVSLGARIMAEGLPMHVPQSGAVTCREQAGIEITLVSGAGSAPDLQAKLKACQRPELEGNWKDCFDDFDSFLAYCVPQDRAISVQPWYRQCTRQEIDLGIALTDCEPMSAEIISTAIDTIAGVGESAVCFRVPKVSFAFKGTIVSPIRLA</sequence>
<organism evidence="2 3">
    <name type="scientific">Candidatus Obscuribacter phosphatis</name>
    <dbReference type="NCBI Taxonomy" id="1906157"/>
    <lineage>
        <taxon>Bacteria</taxon>
        <taxon>Bacillati</taxon>
        <taxon>Candidatus Melainabacteria</taxon>
        <taxon>Candidatus Obscuribacterales</taxon>
        <taxon>Candidatus Obscuribacteraceae</taxon>
        <taxon>Candidatus Obscuribacter</taxon>
    </lineage>
</organism>
<proteinExistence type="predicted"/>
<comment type="caution">
    <text evidence="2">The sequence shown here is derived from an EMBL/GenBank/DDBJ whole genome shotgun (WGS) entry which is preliminary data.</text>
</comment>
<evidence type="ECO:0000256" key="1">
    <source>
        <dbReference type="SAM" id="Phobius"/>
    </source>
</evidence>
<feature type="transmembrane region" description="Helical" evidence="1">
    <location>
        <begin position="12"/>
        <end position="35"/>
    </location>
</feature>
<keyword evidence="1" id="KW-0472">Membrane</keyword>
<dbReference type="Pfam" id="PF09844">
    <property type="entry name" value="DUF2071"/>
    <property type="match status" value="1"/>
</dbReference>
<feature type="transmembrane region" description="Helical" evidence="1">
    <location>
        <begin position="85"/>
        <end position="105"/>
    </location>
</feature>
<keyword evidence="1" id="KW-1133">Transmembrane helix</keyword>
<dbReference type="Proteomes" id="UP000664277">
    <property type="component" value="Unassembled WGS sequence"/>
</dbReference>
<evidence type="ECO:0000313" key="3">
    <source>
        <dbReference type="Proteomes" id="UP000664277"/>
    </source>
</evidence>
<protein>
    <submittedName>
        <fullName evidence="2">DUF2071 domain-containing protein</fullName>
    </submittedName>
</protein>
<feature type="transmembrane region" description="Helical" evidence="1">
    <location>
        <begin position="199"/>
        <end position="217"/>
    </location>
</feature>
<name>A0A8J7P965_9BACT</name>
<dbReference type="AlphaFoldDB" id="A0A8J7P965"/>
<accession>A0A8J7P965</accession>
<dbReference type="EMBL" id="JAFLCK010000018">
    <property type="protein sequence ID" value="MBN8661246.1"/>
    <property type="molecule type" value="Genomic_DNA"/>
</dbReference>
<dbReference type="InterPro" id="IPR018644">
    <property type="entry name" value="DUF2071"/>
</dbReference>
<feature type="transmembrane region" description="Helical" evidence="1">
    <location>
        <begin position="135"/>
        <end position="160"/>
    </location>
</feature>
<evidence type="ECO:0000313" key="2">
    <source>
        <dbReference type="EMBL" id="MBN8661246.1"/>
    </source>
</evidence>
<reference evidence="2" key="1">
    <citation type="submission" date="2021-02" db="EMBL/GenBank/DDBJ databases">
        <title>Genome-Resolved Metagenomics of a Microbial Community Performing Photosynthetic Biological Nutrient Removal.</title>
        <authorList>
            <person name="Mcdaniel E.A."/>
        </authorList>
    </citation>
    <scope>NUCLEOTIDE SEQUENCE</scope>
    <source>
        <strain evidence="2">UWPOB_OBS1</strain>
    </source>
</reference>
<keyword evidence="1" id="KW-0812">Transmembrane</keyword>
<feature type="transmembrane region" description="Helical" evidence="1">
    <location>
        <begin position="55"/>
        <end position="78"/>
    </location>
</feature>
<feature type="transmembrane region" description="Helical" evidence="1">
    <location>
        <begin position="172"/>
        <end position="193"/>
    </location>
</feature>
<gene>
    <name evidence="2" type="ORF">J0M35_12840</name>
</gene>